<accession>A0A2J6SU87</accession>
<dbReference type="RefSeq" id="XP_024731223.1">
    <property type="nucleotide sequence ID" value="XM_024875701.1"/>
</dbReference>
<keyword evidence="2" id="KW-1185">Reference proteome</keyword>
<reference evidence="1 2" key="1">
    <citation type="submission" date="2016-04" db="EMBL/GenBank/DDBJ databases">
        <title>A degradative enzymes factory behind the ericoid mycorrhizal symbiosis.</title>
        <authorList>
            <consortium name="DOE Joint Genome Institute"/>
            <person name="Martino E."/>
            <person name="Morin E."/>
            <person name="Grelet G."/>
            <person name="Kuo A."/>
            <person name="Kohler A."/>
            <person name="Daghino S."/>
            <person name="Barry K."/>
            <person name="Choi C."/>
            <person name="Cichocki N."/>
            <person name="Clum A."/>
            <person name="Copeland A."/>
            <person name="Hainaut M."/>
            <person name="Haridas S."/>
            <person name="Labutti K."/>
            <person name="Lindquist E."/>
            <person name="Lipzen A."/>
            <person name="Khouja H.-R."/>
            <person name="Murat C."/>
            <person name="Ohm R."/>
            <person name="Olson A."/>
            <person name="Spatafora J."/>
            <person name="Veneault-Fourrey C."/>
            <person name="Henrissat B."/>
            <person name="Grigoriev I."/>
            <person name="Martin F."/>
            <person name="Perotto S."/>
        </authorList>
    </citation>
    <scope>NUCLEOTIDE SEQUENCE [LARGE SCALE GENOMIC DNA]</scope>
    <source>
        <strain evidence="1 2">E</strain>
    </source>
</reference>
<dbReference type="InParanoid" id="A0A2J6SU87"/>
<proteinExistence type="predicted"/>
<dbReference type="AlphaFoldDB" id="A0A2J6SU87"/>
<evidence type="ECO:0000313" key="1">
    <source>
        <dbReference type="EMBL" id="PMD54319.1"/>
    </source>
</evidence>
<gene>
    <name evidence="1" type="ORF">K444DRAFT_540299</name>
</gene>
<evidence type="ECO:0000313" key="2">
    <source>
        <dbReference type="Proteomes" id="UP000235371"/>
    </source>
</evidence>
<feature type="non-terminal residue" evidence="1">
    <location>
        <position position="1"/>
    </location>
</feature>
<protein>
    <submittedName>
        <fullName evidence="1">Uncharacterized protein</fullName>
    </submittedName>
</protein>
<organism evidence="1 2">
    <name type="scientific">Hyaloscypha bicolor E</name>
    <dbReference type="NCBI Taxonomy" id="1095630"/>
    <lineage>
        <taxon>Eukaryota</taxon>
        <taxon>Fungi</taxon>
        <taxon>Dikarya</taxon>
        <taxon>Ascomycota</taxon>
        <taxon>Pezizomycotina</taxon>
        <taxon>Leotiomycetes</taxon>
        <taxon>Helotiales</taxon>
        <taxon>Hyaloscyphaceae</taxon>
        <taxon>Hyaloscypha</taxon>
        <taxon>Hyaloscypha bicolor</taxon>
    </lineage>
</organism>
<sequence length="87" mass="9515">DSGVRPLRAFLFTSTKPVWIKIRTVSTLLGLPHMAQERGVRPDSSGHWTSILPVMQRAFTTSQCPLYAAHDNGDHPLSLSPGSSSKD</sequence>
<dbReference type="EMBL" id="KZ613866">
    <property type="protein sequence ID" value="PMD54319.1"/>
    <property type="molecule type" value="Genomic_DNA"/>
</dbReference>
<dbReference type="Proteomes" id="UP000235371">
    <property type="component" value="Unassembled WGS sequence"/>
</dbReference>
<dbReference type="GeneID" id="36583780"/>
<name>A0A2J6SU87_9HELO</name>